<evidence type="ECO:0000313" key="2">
    <source>
        <dbReference type="EMBL" id="KAK3896013.1"/>
    </source>
</evidence>
<evidence type="ECO:0000256" key="1">
    <source>
        <dbReference type="SAM" id="MobiDB-lite"/>
    </source>
</evidence>
<evidence type="ECO:0000313" key="3">
    <source>
        <dbReference type="Proteomes" id="UP001286313"/>
    </source>
</evidence>
<sequence>MMAKQSVTSRHVTSGVNQTAEPLKLTHRTPGVRSNPVALTTVNHITSLIIPTSLILQLFQGLPHLSCTLPHLPSPHHALATGTPFTFVIPFTTPLASSTPLIPTIPFTSATNLPQHQPPLPHHSPRPPMHHHSHFPHHSLPLPPLHRNTHCLLLPPSPTPLTAASLPLQHHSLMPPASSSCTTPLTTVSHPTPYQSSPLPEWMVGDWVSGERLYSPLRLSRV</sequence>
<reference evidence="2" key="1">
    <citation type="submission" date="2023-10" db="EMBL/GenBank/DDBJ databases">
        <title>Genome assemblies of two species of porcelain crab, Petrolisthes cinctipes and Petrolisthes manimaculis (Anomura: Porcellanidae).</title>
        <authorList>
            <person name="Angst P."/>
        </authorList>
    </citation>
    <scope>NUCLEOTIDE SEQUENCE</scope>
    <source>
        <strain evidence="2">PB745_01</strain>
        <tissue evidence="2">Gill</tissue>
    </source>
</reference>
<protein>
    <submittedName>
        <fullName evidence="2">Uncharacterized protein</fullName>
    </submittedName>
</protein>
<feature type="compositionally biased region" description="Polar residues" evidence="1">
    <location>
        <begin position="1"/>
        <end position="20"/>
    </location>
</feature>
<organism evidence="2 3">
    <name type="scientific">Petrolisthes cinctipes</name>
    <name type="common">Flat porcelain crab</name>
    <dbReference type="NCBI Taxonomy" id="88211"/>
    <lineage>
        <taxon>Eukaryota</taxon>
        <taxon>Metazoa</taxon>
        <taxon>Ecdysozoa</taxon>
        <taxon>Arthropoda</taxon>
        <taxon>Crustacea</taxon>
        <taxon>Multicrustacea</taxon>
        <taxon>Malacostraca</taxon>
        <taxon>Eumalacostraca</taxon>
        <taxon>Eucarida</taxon>
        <taxon>Decapoda</taxon>
        <taxon>Pleocyemata</taxon>
        <taxon>Anomura</taxon>
        <taxon>Galatheoidea</taxon>
        <taxon>Porcellanidae</taxon>
        <taxon>Petrolisthes</taxon>
    </lineage>
</organism>
<feature type="compositionally biased region" description="Basic residues" evidence="1">
    <location>
        <begin position="123"/>
        <end position="135"/>
    </location>
</feature>
<feature type="region of interest" description="Disordered" evidence="1">
    <location>
        <begin position="1"/>
        <end position="29"/>
    </location>
</feature>
<dbReference type="AlphaFoldDB" id="A0AAE1GS91"/>
<dbReference type="Proteomes" id="UP001286313">
    <property type="component" value="Unassembled WGS sequence"/>
</dbReference>
<proteinExistence type="predicted"/>
<feature type="region of interest" description="Disordered" evidence="1">
    <location>
        <begin position="113"/>
        <end position="135"/>
    </location>
</feature>
<dbReference type="EMBL" id="JAWQEG010000021">
    <property type="protein sequence ID" value="KAK3896013.1"/>
    <property type="molecule type" value="Genomic_DNA"/>
</dbReference>
<gene>
    <name evidence="2" type="ORF">Pcinc_000299</name>
</gene>
<name>A0AAE1GS91_PETCI</name>
<comment type="caution">
    <text evidence="2">The sequence shown here is derived from an EMBL/GenBank/DDBJ whole genome shotgun (WGS) entry which is preliminary data.</text>
</comment>
<keyword evidence="3" id="KW-1185">Reference proteome</keyword>
<accession>A0AAE1GS91</accession>